<dbReference type="Pfam" id="PF00528">
    <property type="entry name" value="BPD_transp_1"/>
    <property type="match status" value="1"/>
</dbReference>
<dbReference type="PROSITE" id="PS50928">
    <property type="entry name" value="ABC_TM1"/>
    <property type="match status" value="1"/>
</dbReference>
<evidence type="ECO:0000256" key="1">
    <source>
        <dbReference type="ARBA" id="ARBA00004651"/>
    </source>
</evidence>
<dbReference type="GO" id="GO:0005886">
    <property type="term" value="C:plasma membrane"/>
    <property type="evidence" value="ECO:0007669"/>
    <property type="project" value="UniProtKB-SubCell"/>
</dbReference>
<accession>A0A6J6ZLK7</accession>
<keyword evidence="3" id="KW-1003">Cell membrane</keyword>
<protein>
    <submittedName>
        <fullName evidence="9">Unannotated protein</fullName>
    </submittedName>
</protein>
<keyword evidence="6 7" id="KW-0472">Membrane</keyword>
<evidence type="ECO:0000259" key="8">
    <source>
        <dbReference type="PROSITE" id="PS50928"/>
    </source>
</evidence>
<feature type="transmembrane region" description="Helical" evidence="7">
    <location>
        <begin position="21"/>
        <end position="40"/>
    </location>
</feature>
<name>A0A6J6ZLK7_9ZZZZ</name>
<dbReference type="InterPro" id="IPR050366">
    <property type="entry name" value="BP-dependent_transpt_permease"/>
</dbReference>
<evidence type="ECO:0000256" key="5">
    <source>
        <dbReference type="ARBA" id="ARBA00022989"/>
    </source>
</evidence>
<dbReference type="GO" id="GO:0055085">
    <property type="term" value="P:transmembrane transport"/>
    <property type="evidence" value="ECO:0007669"/>
    <property type="project" value="InterPro"/>
</dbReference>
<comment type="subcellular location">
    <subcellularLocation>
        <location evidence="1">Cell membrane</location>
        <topology evidence="1">Multi-pass membrane protein</topology>
    </subcellularLocation>
</comment>
<keyword evidence="2" id="KW-0813">Transport</keyword>
<proteinExistence type="predicted"/>
<evidence type="ECO:0000256" key="4">
    <source>
        <dbReference type="ARBA" id="ARBA00022692"/>
    </source>
</evidence>
<dbReference type="PANTHER" id="PTHR43386:SF1">
    <property type="entry name" value="D,D-DIPEPTIDE TRANSPORT SYSTEM PERMEASE PROTEIN DDPC-RELATED"/>
    <property type="match status" value="1"/>
</dbReference>
<dbReference type="InterPro" id="IPR035906">
    <property type="entry name" value="MetI-like_sf"/>
</dbReference>
<feature type="domain" description="ABC transmembrane type-1" evidence="8">
    <location>
        <begin position="88"/>
        <end position="273"/>
    </location>
</feature>
<feature type="transmembrane region" description="Helical" evidence="7">
    <location>
        <begin position="149"/>
        <end position="166"/>
    </location>
</feature>
<evidence type="ECO:0000256" key="7">
    <source>
        <dbReference type="SAM" id="Phobius"/>
    </source>
</evidence>
<feature type="transmembrane region" description="Helical" evidence="7">
    <location>
        <begin position="213"/>
        <end position="231"/>
    </location>
</feature>
<dbReference type="EMBL" id="CAFBSF010000001">
    <property type="protein sequence ID" value="CAB5239028.1"/>
    <property type="molecule type" value="Genomic_DNA"/>
</dbReference>
<reference evidence="9" key="1">
    <citation type="submission" date="2020-05" db="EMBL/GenBank/DDBJ databases">
        <authorList>
            <person name="Chiriac C."/>
            <person name="Salcher M."/>
            <person name="Ghai R."/>
            <person name="Kavagutti S V."/>
        </authorList>
    </citation>
    <scope>NUCLEOTIDE SEQUENCE</scope>
</reference>
<evidence type="ECO:0000313" key="10">
    <source>
        <dbReference type="EMBL" id="CAB5239028.1"/>
    </source>
</evidence>
<keyword evidence="5 7" id="KW-1133">Transmembrane helix</keyword>
<evidence type="ECO:0000313" key="9">
    <source>
        <dbReference type="EMBL" id="CAB4819988.1"/>
    </source>
</evidence>
<dbReference type="PANTHER" id="PTHR43386">
    <property type="entry name" value="OLIGOPEPTIDE TRANSPORT SYSTEM PERMEASE PROTEIN APPC"/>
    <property type="match status" value="1"/>
</dbReference>
<organism evidence="9">
    <name type="scientific">freshwater metagenome</name>
    <dbReference type="NCBI Taxonomy" id="449393"/>
    <lineage>
        <taxon>unclassified sequences</taxon>
        <taxon>metagenomes</taxon>
        <taxon>ecological metagenomes</taxon>
    </lineage>
</organism>
<gene>
    <name evidence="9" type="ORF">UFOPK3181_00142</name>
    <name evidence="10" type="ORF">UFOPK3520_00044</name>
</gene>
<feature type="transmembrane region" description="Helical" evidence="7">
    <location>
        <begin position="124"/>
        <end position="143"/>
    </location>
</feature>
<dbReference type="SUPFAM" id="SSF161098">
    <property type="entry name" value="MetI-like"/>
    <property type="match status" value="1"/>
</dbReference>
<feature type="transmembrane region" description="Helical" evidence="7">
    <location>
        <begin position="88"/>
        <end position="112"/>
    </location>
</feature>
<dbReference type="EMBL" id="CAFABG010000005">
    <property type="protein sequence ID" value="CAB4819988.1"/>
    <property type="molecule type" value="Genomic_DNA"/>
</dbReference>
<dbReference type="InterPro" id="IPR000515">
    <property type="entry name" value="MetI-like"/>
</dbReference>
<evidence type="ECO:0000256" key="3">
    <source>
        <dbReference type="ARBA" id="ARBA00022475"/>
    </source>
</evidence>
<evidence type="ECO:0000256" key="2">
    <source>
        <dbReference type="ARBA" id="ARBA00022448"/>
    </source>
</evidence>
<sequence length="281" mass="31311">MTLLKNRFIVATRHFSSFRKRIQALIFISCLVLLLTLMFFPSAFAPSDPFELDVVNRLQAPSKLHFFGTDEGGRDIYSRVIFGTKESVGSAIIIVLLASGIGTLLGAVSGWFGGKLDWFLMRMVDVFLSFPYLVLAMAIAASLGRDMRSAILALILVWWPSYARMVRGQVLSIKERLFIRATRTLGASNPQILFWHIIPHTYRTVGVRASMDVGYVIISLTGLSFLGLGAQNPNPEWGLMISNARSYVLASWWYSVFPGIAILLVVSLFIYAADKFSGIEK</sequence>
<evidence type="ECO:0000256" key="6">
    <source>
        <dbReference type="ARBA" id="ARBA00023136"/>
    </source>
</evidence>
<feature type="transmembrane region" description="Helical" evidence="7">
    <location>
        <begin position="251"/>
        <end position="273"/>
    </location>
</feature>
<dbReference type="AlphaFoldDB" id="A0A6J6ZLK7"/>
<keyword evidence="4 7" id="KW-0812">Transmembrane</keyword>
<dbReference type="CDD" id="cd06261">
    <property type="entry name" value="TM_PBP2"/>
    <property type="match status" value="1"/>
</dbReference>
<dbReference type="Gene3D" id="1.10.3720.10">
    <property type="entry name" value="MetI-like"/>
    <property type="match status" value="1"/>
</dbReference>